<dbReference type="KEGG" id="ipo:Ilyop_1498"/>
<evidence type="ECO:0008006" key="3">
    <source>
        <dbReference type="Google" id="ProtNLM"/>
    </source>
</evidence>
<sequence length="51" mass="5922">MSCNKENCTCPNTECIRHGKCCECINNHMQNGITVYCMKDNDSSYWDNLKK</sequence>
<dbReference type="eggNOG" id="ENOG50339Z9">
    <property type="taxonomic scope" value="Bacteria"/>
</dbReference>
<evidence type="ECO:0000313" key="1">
    <source>
        <dbReference type="EMBL" id="ADO83278.1"/>
    </source>
</evidence>
<proteinExistence type="predicted"/>
<dbReference type="HOGENOM" id="CLU_3099706_0_0_0"/>
<organism evidence="1 2">
    <name type="scientific">Ilyobacter polytropus (strain ATCC 51220 / DSM 2926 / LMG 16218 / CuHBu1)</name>
    <dbReference type="NCBI Taxonomy" id="572544"/>
    <lineage>
        <taxon>Bacteria</taxon>
        <taxon>Fusobacteriati</taxon>
        <taxon>Fusobacteriota</taxon>
        <taxon>Fusobacteriia</taxon>
        <taxon>Fusobacteriales</taxon>
        <taxon>Fusobacteriaceae</taxon>
        <taxon>Ilyobacter</taxon>
    </lineage>
</organism>
<keyword evidence="2" id="KW-1185">Reference proteome</keyword>
<dbReference type="AlphaFoldDB" id="E3H847"/>
<dbReference type="Proteomes" id="UP000006875">
    <property type="component" value="Chromosome"/>
</dbReference>
<gene>
    <name evidence="1" type="ordered locus">Ilyop_1498</name>
</gene>
<protein>
    <recommendedName>
        <fullName evidence="3">Cytosolic protein</fullName>
    </recommendedName>
</protein>
<dbReference type="RefSeq" id="WP_013387945.1">
    <property type="nucleotide sequence ID" value="NC_014632.1"/>
</dbReference>
<name>E3H847_ILYPC</name>
<evidence type="ECO:0000313" key="2">
    <source>
        <dbReference type="Proteomes" id="UP000006875"/>
    </source>
</evidence>
<accession>E3H847</accession>
<reference evidence="1 2" key="1">
    <citation type="journal article" date="2010" name="Stand. Genomic Sci.">
        <title>Complete genome sequence of Ilyobacter polytropus type strain (CuHbu1).</title>
        <authorList>
            <person name="Sikorski J."/>
            <person name="Chertkov O."/>
            <person name="Lapidus A."/>
            <person name="Nolan M."/>
            <person name="Lucas S."/>
            <person name="Del Rio T.G."/>
            <person name="Tice H."/>
            <person name="Cheng J.F."/>
            <person name="Tapia R."/>
            <person name="Han C."/>
            <person name="Goodwin L."/>
            <person name="Pitluck S."/>
            <person name="Liolios K."/>
            <person name="Ivanova N."/>
            <person name="Mavromatis K."/>
            <person name="Mikhailova N."/>
            <person name="Pati A."/>
            <person name="Chen A."/>
            <person name="Palaniappan K."/>
            <person name="Land M."/>
            <person name="Hauser L."/>
            <person name="Chang Y.J."/>
            <person name="Jeffries C.D."/>
            <person name="Brambilla E."/>
            <person name="Yasawong M."/>
            <person name="Rohde M."/>
            <person name="Pukall R."/>
            <person name="Spring S."/>
            <person name="Goker M."/>
            <person name="Woyke T."/>
            <person name="Bristow J."/>
            <person name="Eisen J.A."/>
            <person name="Markowitz V."/>
            <person name="Hugenholtz P."/>
            <person name="Kyrpides N.C."/>
            <person name="Klenk H.P."/>
        </authorList>
    </citation>
    <scope>NUCLEOTIDE SEQUENCE [LARGE SCALE GENOMIC DNA]</scope>
    <source>
        <strain evidence="2">ATCC 51220 / DSM 2926 / LMG 16218 / CuHBu1</strain>
    </source>
</reference>
<dbReference type="EMBL" id="CP002281">
    <property type="protein sequence ID" value="ADO83278.1"/>
    <property type="molecule type" value="Genomic_DNA"/>
</dbReference>